<evidence type="ECO:0000256" key="4">
    <source>
        <dbReference type="ARBA" id="ARBA00012355"/>
    </source>
</evidence>
<dbReference type="Proteomes" id="UP000565711">
    <property type="component" value="Unassembled WGS sequence"/>
</dbReference>
<dbReference type="InterPro" id="IPR012772">
    <property type="entry name" value="Ectoine_EctA"/>
</dbReference>
<dbReference type="GO" id="GO:0019491">
    <property type="term" value="P:ectoine biosynthetic process"/>
    <property type="evidence" value="ECO:0007669"/>
    <property type="project" value="UniProtKB-UniPathway"/>
</dbReference>
<dbReference type="EMBL" id="JAAXOP010000018">
    <property type="protein sequence ID" value="NKY53469.1"/>
    <property type="molecule type" value="Genomic_DNA"/>
</dbReference>
<evidence type="ECO:0000256" key="8">
    <source>
        <dbReference type="ARBA" id="ARBA00048924"/>
    </source>
</evidence>
<accession>A0A846Y9P3</accession>
<keyword evidence="6 9" id="KW-0808">Transferase</keyword>
<evidence type="ECO:0000259" key="11">
    <source>
        <dbReference type="PROSITE" id="PS51186"/>
    </source>
</evidence>
<protein>
    <recommendedName>
        <fullName evidence="5 9">L-2,4-diaminobutyric acid acetyltransferase</fullName>
        <shortName evidence="9">DABA acetyltransferase</shortName>
        <ecNumber evidence="4 9">2.3.1.178</ecNumber>
    </recommendedName>
</protein>
<evidence type="ECO:0000256" key="7">
    <source>
        <dbReference type="ARBA" id="ARBA00023315"/>
    </source>
</evidence>
<evidence type="ECO:0000256" key="10">
    <source>
        <dbReference type="SAM" id="MobiDB-lite"/>
    </source>
</evidence>
<reference evidence="12 13" key="1">
    <citation type="submission" date="2020-04" db="EMBL/GenBank/DDBJ databases">
        <title>MicrobeNet Type strains.</title>
        <authorList>
            <person name="Nicholson A.C."/>
        </authorList>
    </citation>
    <scope>NUCLEOTIDE SEQUENCE [LARGE SCALE GENOMIC DNA]</scope>
    <source>
        <strain evidence="12 13">JCM 12354</strain>
    </source>
</reference>
<dbReference type="AlphaFoldDB" id="A0A846Y9P3"/>
<sequence length="183" mass="20165">MQNRTGSKPFSSPEPGESDGRQNPSSAVVIRSPRIEDGARIWRIAVDSQVLDANTSYSYLLWCRDFAASSVVAEIDSEVAGFVTGYLRPDAPATLFVWQVAVDHAFRGRGVGVKMLDKLVEKVAGQNVSILETTVSPDNEASIAMFSSLARRRGAEMIRETLFEPKDFPDGHESEDLYRITPL</sequence>
<dbReference type="SUPFAM" id="SSF55729">
    <property type="entry name" value="Acyl-CoA N-acyltransferases (Nat)"/>
    <property type="match status" value="1"/>
</dbReference>
<dbReference type="NCBIfam" id="TIGR02406">
    <property type="entry name" value="ectoine_EctA"/>
    <property type="match status" value="1"/>
</dbReference>
<dbReference type="GO" id="GO:0033816">
    <property type="term" value="F:diaminobutyrate acetyltransferase activity"/>
    <property type="evidence" value="ECO:0007669"/>
    <property type="project" value="UniProtKB-EC"/>
</dbReference>
<dbReference type="PROSITE" id="PS51186">
    <property type="entry name" value="GNAT"/>
    <property type="match status" value="1"/>
</dbReference>
<dbReference type="InterPro" id="IPR000182">
    <property type="entry name" value="GNAT_dom"/>
</dbReference>
<evidence type="ECO:0000256" key="1">
    <source>
        <dbReference type="ARBA" id="ARBA00003741"/>
    </source>
</evidence>
<comment type="function">
    <text evidence="1 9">Catalyzes the acetylation of L-2,4-diaminobutyrate (DABA) to gamma-N-acetyl-alpha,gamma-diaminobutyric acid (ADABA) with acetyl coenzyme A.</text>
</comment>
<proteinExistence type="inferred from homology"/>
<name>A0A846Y9P3_9NOCA</name>
<dbReference type="PANTHER" id="PTHR43072:SF60">
    <property type="entry name" value="L-2,4-DIAMINOBUTYRIC ACID ACETYLTRANSFERASE"/>
    <property type="match status" value="1"/>
</dbReference>
<evidence type="ECO:0000256" key="3">
    <source>
        <dbReference type="ARBA" id="ARBA00010712"/>
    </source>
</evidence>
<evidence type="ECO:0000313" key="12">
    <source>
        <dbReference type="EMBL" id="NKY53469.1"/>
    </source>
</evidence>
<dbReference type="Gene3D" id="3.40.630.30">
    <property type="match status" value="1"/>
</dbReference>
<dbReference type="UniPathway" id="UPA00067">
    <property type="reaction ID" value="UER00122"/>
</dbReference>
<evidence type="ECO:0000256" key="5">
    <source>
        <dbReference type="ARBA" id="ARBA00017935"/>
    </source>
</evidence>
<keyword evidence="13" id="KW-1185">Reference proteome</keyword>
<comment type="similarity">
    <text evidence="3 9">Belongs to the acetyltransferase family. EctA subfamily.</text>
</comment>
<feature type="region of interest" description="Disordered" evidence="10">
    <location>
        <begin position="1"/>
        <end position="29"/>
    </location>
</feature>
<evidence type="ECO:0000256" key="9">
    <source>
        <dbReference type="RuleBase" id="RU365045"/>
    </source>
</evidence>
<feature type="domain" description="N-acetyltransferase" evidence="11">
    <location>
        <begin position="28"/>
        <end position="183"/>
    </location>
</feature>
<comment type="catalytic activity">
    <reaction evidence="8 9">
        <text>L-2,4-diaminobutanoate + acetyl-CoA = (2S)-4-acetamido-2-aminobutanoate + CoA + H(+)</text>
        <dbReference type="Rhea" id="RHEA:16901"/>
        <dbReference type="ChEBI" id="CHEBI:15378"/>
        <dbReference type="ChEBI" id="CHEBI:57287"/>
        <dbReference type="ChEBI" id="CHEBI:57288"/>
        <dbReference type="ChEBI" id="CHEBI:58761"/>
        <dbReference type="ChEBI" id="CHEBI:58929"/>
        <dbReference type="EC" id="2.3.1.178"/>
    </reaction>
</comment>
<evidence type="ECO:0000313" key="13">
    <source>
        <dbReference type="Proteomes" id="UP000565711"/>
    </source>
</evidence>
<dbReference type="CDD" id="cd04301">
    <property type="entry name" value="NAT_SF"/>
    <property type="match status" value="1"/>
</dbReference>
<dbReference type="InterPro" id="IPR016181">
    <property type="entry name" value="Acyl_CoA_acyltransferase"/>
</dbReference>
<keyword evidence="7 9" id="KW-0012">Acyltransferase</keyword>
<dbReference type="EC" id="2.3.1.178" evidence="4 9"/>
<comment type="pathway">
    <text evidence="2 9">Amine and polyamine biosynthesis; ectoine biosynthesis; L-ectoine from L-aspartate 4-semialdehyde: step 2/3.</text>
</comment>
<dbReference type="Pfam" id="PF00583">
    <property type="entry name" value="Acetyltransf_1"/>
    <property type="match status" value="1"/>
</dbReference>
<dbReference type="RefSeq" id="WP_084475120.1">
    <property type="nucleotide sequence ID" value="NZ_JAAXOP010000018.1"/>
</dbReference>
<comment type="caution">
    <text evidence="12">The sequence shown here is derived from an EMBL/GenBank/DDBJ whole genome shotgun (WGS) entry which is preliminary data.</text>
</comment>
<evidence type="ECO:0000256" key="6">
    <source>
        <dbReference type="ARBA" id="ARBA00022679"/>
    </source>
</evidence>
<dbReference type="PANTHER" id="PTHR43072">
    <property type="entry name" value="N-ACETYLTRANSFERASE"/>
    <property type="match status" value="1"/>
</dbReference>
<organism evidence="12 13">
    <name type="scientific">Nocardia vermiculata</name>
    <dbReference type="NCBI Taxonomy" id="257274"/>
    <lineage>
        <taxon>Bacteria</taxon>
        <taxon>Bacillati</taxon>
        <taxon>Actinomycetota</taxon>
        <taxon>Actinomycetes</taxon>
        <taxon>Mycobacteriales</taxon>
        <taxon>Nocardiaceae</taxon>
        <taxon>Nocardia</taxon>
    </lineage>
</organism>
<feature type="compositionally biased region" description="Polar residues" evidence="10">
    <location>
        <begin position="1"/>
        <end position="10"/>
    </location>
</feature>
<evidence type="ECO:0000256" key="2">
    <source>
        <dbReference type="ARBA" id="ARBA00004978"/>
    </source>
</evidence>
<gene>
    <name evidence="9 12" type="primary">ectA</name>
    <name evidence="12" type="ORF">HGA08_25050</name>
</gene>